<comment type="caution">
    <text evidence="5">The sequence shown here is derived from an EMBL/GenBank/DDBJ whole genome shotgun (WGS) entry which is preliminary data.</text>
</comment>
<keyword evidence="1" id="KW-0732">Signal</keyword>
<dbReference type="InterPro" id="IPR029050">
    <property type="entry name" value="Immunoprotect_excell_Ig-like"/>
</dbReference>
<protein>
    <submittedName>
        <fullName evidence="5">DUF5067 domain-containing protein</fullName>
    </submittedName>
</protein>
<keyword evidence="3" id="KW-0472">Membrane</keyword>
<organism evidence="5 6">
    <name type="scientific">Actinomyces bouchesdurhonensis</name>
    <dbReference type="NCBI Taxonomy" id="1852361"/>
    <lineage>
        <taxon>Bacteria</taxon>
        <taxon>Bacillati</taxon>
        <taxon>Actinomycetota</taxon>
        <taxon>Actinomycetes</taxon>
        <taxon>Actinomycetales</taxon>
        <taxon>Actinomycetaceae</taxon>
        <taxon>Actinomyces</taxon>
    </lineage>
</organism>
<feature type="domain" description="DUF5067" evidence="4">
    <location>
        <begin position="124"/>
        <end position="212"/>
    </location>
</feature>
<dbReference type="Gene3D" id="2.60.40.1240">
    <property type="match status" value="1"/>
</dbReference>
<gene>
    <name evidence="5" type="ORF">HXK09_01335</name>
</gene>
<evidence type="ECO:0000256" key="3">
    <source>
        <dbReference type="SAM" id="Phobius"/>
    </source>
</evidence>
<proteinExistence type="predicted"/>
<feature type="compositionally biased region" description="Acidic residues" evidence="2">
    <location>
        <begin position="240"/>
        <end position="249"/>
    </location>
</feature>
<dbReference type="AlphaFoldDB" id="A0A929RMU7"/>
<feature type="region of interest" description="Disordered" evidence="2">
    <location>
        <begin position="234"/>
        <end position="257"/>
    </location>
</feature>
<keyword evidence="3" id="KW-1133">Transmembrane helix</keyword>
<dbReference type="Proteomes" id="UP000759246">
    <property type="component" value="Unassembled WGS sequence"/>
</dbReference>
<feature type="region of interest" description="Disordered" evidence="2">
    <location>
        <begin position="1"/>
        <end position="59"/>
    </location>
</feature>
<dbReference type="Pfam" id="PF16729">
    <property type="entry name" value="DUF5067"/>
    <property type="match status" value="1"/>
</dbReference>
<evidence type="ECO:0000256" key="2">
    <source>
        <dbReference type="SAM" id="MobiDB-lite"/>
    </source>
</evidence>
<name>A0A929RMU7_9ACTO</name>
<evidence type="ECO:0000313" key="5">
    <source>
        <dbReference type="EMBL" id="MBF0965810.1"/>
    </source>
</evidence>
<reference evidence="5" key="1">
    <citation type="submission" date="2020-04" db="EMBL/GenBank/DDBJ databases">
        <title>Deep metagenomics examines the oral microbiome during advanced dental caries in children, revealing novel taxa and co-occurrences with host molecules.</title>
        <authorList>
            <person name="Baker J.L."/>
            <person name="Morton J.T."/>
            <person name="Dinis M."/>
            <person name="Alvarez R."/>
            <person name="Tran N.C."/>
            <person name="Knight R."/>
            <person name="Edlund A."/>
        </authorList>
    </citation>
    <scope>NUCLEOTIDE SEQUENCE</scope>
    <source>
        <strain evidence="5">JCVI_30_bin.13</strain>
    </source>
</reference>
<evidence type="ECO:0000313" key="6">
    <source>
        <dbReference type="Proteomes" id="UP000759246"/>
    </source>
</evidence>
<accession>A0A929RMU7</accession>
<evidence type="ECO:0000259" key="4">
    <source>
        <dbReference type="Pfam" id="PF16729"/>
    </source>
</evidence>
<sequence>MTNPYGPPVQRTSGARVGDDTSKPTQADSMPQGRGRGRQAAAFKPEQAGSGWIAPASSNDSETTQLKRAVSAIVAVVVVALLVACGFATFGPGGLLADGTHPSSTTPTPLATGNGAQYSTQYLDGKFTITTTTIKQGPVDKKGSETLLVTYTLVNNTAITQRVRLALPKLIQKGTELPDAEFESDQEPEGVNDWKYEIESGETMTLTYAYRYAYPGEPVTFERWYTMKEDPNAPLWQASPDDENEEADNETWVWHPY</sequence>
<keyword evidence="3" id="KW-0812">Transmembrane</keyword>
<dbReference type="EMBL" id="JABZGF010000014">
    <property type="protein sequence ID" value="MBF0965810.1"/>
    <property type="molecule type" value="Genomic_DNA"/>
</dbReference>
<evidence type="ECO:0000256" key="1">
    <source>
        <dbReference type="ARBA" id="ARBA00022729"/>
    </source>
</evidence>
<dbReference type="InterPro" id="IPR031989">
    <property type="entry name" value="DUF5067"/>
</dbReference>
<feature type="transmembrane region" description="Helical" evidence="3">
    <location>
        <begin position="69"/>
        <end position="90"/>
    </location>
</feature>